<accession>A0A0A9HD71</accession>
<dbReference type="EMBL" id="GBRH01165090">
    <property type="protein sequence ID" value="JAE32806.1"/>
    <property type="molecule type" value="Transcribed_RNA"/>
</dbReference>
<feature type="domain" description="F-box protein AT5G49610-like beta-propeller" evidence="1">
    <location>
        <begin position="20"/>
        <end position="161"/>
    </location>
</feature>
<dbReference type="PANTHER" id="PTHR33186">
    <property type="entry name" value="OS10G0136150 PROTEIN-RELATED"/>
    <property type="match status" value="1"/>
</dbReference>
<organism evidence="2">
    <name type="scientific">Arundo donax</name>
    <name type="common">Giant reed</name>
    <name type="synonym">Donax arundinaceus</name>
    <dbReference type="NCBI Taxonomy" id="35708"/>
    <lineage>
        <taxon>Eukaryota</taxon>
        <taxon>Viridiplantae</taxon>
        <taxon>Streptophyta</taxon>
        <taxon>Embryophyta</taxon>
        <taxon>Tracheophyta</taxon>
        <taxon>Spermatophyta</taxon>
        <taxon>Magnoliopsida</taxon>
        <taxon>Liliopsida</taxon>
        <taxon>Poales</taxon>
        <taxon>Poaceae</taxon>
        <taxon>PACMAD clade</taxon>
        <taxon>Arundinoideae</taxon>
        <taxon>Arundineae</taxon>
        <taxon>Arundo</taxon>
    </lineage>
</organism>
<reference evidence="2" key="2">
    <citation type="journal article" date="2015" name="Data Brief">
        <title>Shoot transcriptome of the giant reed, Arundo donax.</title>
        <authorList>
            <person name="Barrero R.A."/>
            <person name="Guerrero F.D."/>
            <person name="Moolhuijzen P."/>
            <person name="Goolsby J.A."/>
            <person name="Tidwell J."/>
            <person name="Bellgard S.E."/>
            <person name="Bellgard M.I."/>
        </authorList>
    </citation>
    <scope>NUCLEOTIDE SEQUENCE</scope>
    <source>
        <tissue evidence="2">Shoot tissue taken approximately 20 cm above the soil surface</tissue>
    </source>
</reference>
<name>A0A0A9HD71_ARUDO</name>
<dbReference type="PANTHER" id="PTHR33186:SF13">
    <property type="entry name" value="OS10G0138300 PROTEIN"/>
    <property type="match status" value="1"/>
</dbReference>
<reference evidence="2" key="1">
    <citation type="submission" date="2014-09" db="EMBL/GenBank/DDBJ databases">
        <authorList>
            <person name="Magalhaes I.L.F."/>
            <person name="Oliveira U."/>
            <person name="Santos F.R."/>
            <person name="Vidigal T.H.D.A."/>
            <person name="Brescovit A.D."/>
            <person name="Santos A.J."/>
        </authorList>
    </citation>
    <scope>NUCLEOTIDE SEQUENCE</scope>
    <source>
        <tissue evidence="2">Shoot tissue taken approximately 20 cm above the soil surface</tissue>
    </source>
</reference>
<dbReference type="Pfam" id="PF23635">
    <property type="entry name" value="Beta-prop_AT5G49610-like"/>
    <property type="match status" value="1"/>
</dbReference>
<evidence type="ECO:0000313" key="2">
    <source>
        <dbReference type="EMBL" id="JAE32806.1"/>
    </source>
</evidence>
<protein>
    <recommendedName>
        <fullName evidence="1">F-box protein AT5G49610-like beta-propeller domain-containing protein</fullName>
    </recommendedName>
</protein>
<proteinExistence type="predicted"/>
<sequence>MWSRNIKTFSPCSNILIENSVCWLVIMERAVILLFDLDRQNLAFIDGPLDEFDINAYMRGECHYSILAADSGGLNFIVLAGFSVRVWKRMSDGDGVARWMLGNTIEPSSLLPLRPAEDKHKMPVTIMGLDDDGSVIFRLADSGDVFMVHLESMQCKKLSQKLKYGLCYPFASFYAAGK</sequence>
<dbReference type="InterPro" id="IPR056594">
    <property type="entry name" value="AT5G49610-like_b-prop"/>
</dbReference>
<dbReference type="AlphaFoldDB" id="A0A0A9HD71"/>
<evidence type="ECO:0000259" key="1">
    <source>
        <dbReference type="Pfam" id="PF23635"/>
    </source>
</evidence>